<feature type="transmembrane region" description="Helical" evidence="2">
    <location>
        <begin position="671"/>
        <end position="690"/>
    </location>
</feature>
<keyword evidence="4" id="KW-1185">Reference proteome</keyword>
<keyword evidence="2" id="KW-0472">Membrane</keyword>
<feature type="transmembrane region" description="Helical" evidence="2">
    <location>
        <begin position="373"/>
        <end position="392"/>
    </location>
</feature>
<feature type="transmembrane region" description="Helical" evidence="2">
    <location>
        <begin position="1144"/>
        <end position="1168"/>
    </location>
</feature>
<feature type="transmembrane region" description="Helical" evidence="2">
    <location>
        <begin position="1089"/>
        <end position="1111"/>
    </location>
</feature>
<feature type="transmembrane region" description="Helical" evidence="2">
    <location>
        <begin position="1193"/>
        <end position="1215"/>
    </location>
</feature>
<dbReference type="EMBL" id="MQWB01000001">
    <property type="protein sequence ID" value="OZC03775.1"/>
    <property type="molecule type" value="Genomic_DNA"/>
</dbReference>
<dbReference type="Gene3D" id="1.20.1640.10">
    <property type="entry name" value="Multidrug efflux transporter AcrB transmembrane domain"/>
    <property type="match status" value="3"/>
</dbReference>
<dbReference type="PRINTS" id="PR00702">
    <property type="entry name" value="ACRIFLAVINRP"/>
</dbReference>
<feature type="transmembrane region" description="Helical" evidence="2">
    <location>
        <begin position="609"/>
        <end position="630"/>
    </location>
</feature>
<dbReference type="Gene3D" id="3.30.2090.10">
    <property type="entry name" value="Multidrug efflux transporter AcrB TolC docking domain, DN and DC subdomains"/>
    <property type="match status" value="2"/>
</dbReference>
<dbReference type="Pfam" id="PF00873">
    <property type="entry name" value="ACR_tran"/>
    <property type="match status" value="2"/>
</dbReference>
<sequence>MKITDLAISNRTAIVVLTVALSIGGLISYISLPKESQPQIEFAQIIITTIYPGASPDDVESIITQEVEREVATISGLDQVRSTSTEGVSTVIAEFYPDKDISEASQEVREAVDLAKTEFPSDVEEPIVSEIDFADFPVLTVNLLTEGSLTALRTTAEELQDEIESVPGVSGVDLLGGLEREVQVDVDIAALQGYNLSINDVVAAVQSENTNIPGGSVDVGPSNYLVRVNGEFDSPNEILDLVVKAPGGTPVYVRDVADVRFGYKDRSSYARLELLQRENEDGETVPVANAENLPVIRLNVKKASGENIIEVVGGVEEVINGFVFPSGTTHVLTGDQSEQVETLVEDLENNIIAGILFVIVVLLFFLGVRNAALVGLAIPLSMFLTFLVFSVMGQTLNFIILFSLIIALGMLVDNAVVIIENIYRFKEEGYSNWEAAQKGTSEVGLAVAASTATTVAAFAPMLLWPGTIGKFMGYMPLTLIVTLTASLFVALIINPVIAGYFVKTEGEMAEEKAQKAASGAKENPTQRKIALGLVAFTALIVGIARWQTLIFLAIAIPALVLLYRKALEPAHQRFANVTVPRMTNAYRAFLKWMLQRDYTVNRALWRNTFALGAFTAGFLLLIAGAALNAAAAPAGFLLMAPGGLLLIVGIIAILVHSFETAFLGGRTSMKVGMWFGGIVLVLIALLTFSGKIDFSTIKGVEVIIGMLAIPIILLVAGALGAARGSGDKRTNFDSPYIFLTDNRARLLTATLGTLIGVIGLFAVAPTGVEFFPTTDPNQIMITAEAPIGTTIERSNEVSEEVFSRVNGLIQSDPATAANTENISTSVGVGGDAMFGGGAASAERSSITMNMVDYGDRAEESSNTLRRIRESLSGLPGIDLTITQDQGGPPTGAAVNIEVSGDEFEEIQDLADGIKEQLITAQEAGRLPGLVDIRDNLNSGRPEYRIEIDRERAAAFGLSTQQVALGVRGAVNGVEASKWRDGKDEYDITVRLREEDRESLRQIESLTIFDEGQQIPLTAVAQIVPAAGLGSVTRLDQERVVTVLGDAAPGANANEVLAAVQAELQETVANVPEGYTVSYTGANEEQNESFSFLTTALLMGLALITIILIAQFNSVKNPLIIMVAVGLSLIGVMLGLILTRTPFGLMTFIGVISLAGIVVNNAIVLVDYIEQLRDRGEDKQEAIVDGGATRLRPVLLTAFTTVIGLIPLTFGINIDFVGLMVNLDPGFSIGSENTQFWGPMGTAIISGLTFATFLTLVIVPVMYSAFDSLAMRISAARGADASPEARSNGASGGNGAVAVAVNADGSTSHVVLPDGDGASGEKPWASPFRKEERGE</sequence>
<evidence type="ECO:0000313" key="3">
    <source>
        <dbReference type="EMBL" id="OZC03775.1"/>
    </source>
</evidence>
<feature type="transmembrane region" description="Helical" evidence="2">
    <location>
        <begin position="443"/>
        <end position="464"/>
    </location>
</feature>
<gene>
    <name evidence="3" type="ORF">BSZ36_12750</name>
</gene>
<dbReference type="InterPro" id="IPR001036">
    <property type="entry name" value="Acrflvin-R"/>
</dbReference>
<protein>
    <submittedName>
        <fullName evidence="3">Acriflavin resistance protein</fullName>
    </submittedName>
</protein>
<evidence type="ECO:0000313" key="4">
    <source>
        <dbReference type="Proteomes" id="UP000216446"/>
    </source>
</evidence>
<feature type="transmembrane region" description="Helical" evidence="2">
    <location>
        <begin position="529"/>
        <end position="544"/>
    </location>
</feature>
<dbReference type="GO" id="GO:0042910">
    <property type="term" value="F:xenobiotic transmembrane transporter activity"/>
    <property type="evidence" value="ECO:0007669"/>
    <property type="project" value="TreeGrafter"/>
</dbReference>
<dbReference type="GO" id="GO:0005886">
    <property type="term" value="C:plasma membrane"/>
    <property type="evidence" value="ECO:0007669"/>
    <property type="project" value="TreeGrafter"/>
</dbReference>
<accession>A0A259U177</accession>
<feature type="transmembrane region" description="Helical" evidence="2">
    <location>
        <begin position="351"/>
        <end position="368"/>
    </location>
</feature>
<reference evidence="3 4" key="1">
    <citation type="submission" date="2016-11" db="EMBL/GenBank/DDBJ databases">
        <title>Study of marine rhodopsin-containing bacteria.</title>
        <authorList>
            <person name="Yoshizawa S."/>
            <person name="Kumagai Y."/>
            <person name="Kogure K."/>
        </authorList>
    </citation>
    <scope>NUCLEOTIDE SEQUENCE [LARGE SCALE GENOMIC DNA]</scope>
    <source>
        <strain evidence="3 4">SG-29</strain>
    </source>
</reference>
<dbReference type="Proteomes" id="UP000216446">
    <property type="component" value="Unassembled WGS sequence"/>
</dbReference>
<dbReference type="SUPFAM" id="SSF82866">
    <property type="entry name" value="Multidrug efflux transporter AcrB transmembrane domain"/>
    <property type="match status" value="2"/>
</dbReference>
<feature type="transmembrane region" description="Helical" evidence="2">
    <location>
        <begin position="1235"/>
        <end position="1262"/>
    </location>
</feature>
<dbReference type="InterPro" id="IPR027463">
    <property type="entry name" value="AcrB_DN_DC_subdom"/>
</dbReference>
<dbReference type="SUPFAM" id="SSF82693">
    <property type="entry name" value="Multidrug efflux transporter AcrB pore domain, PN1, PN2, PC1 and PC2 subdomains"/>
    <property type="match status" value="2"/>
</dbReference>
<dbReference type="Gene3D" id="3.30.70.1320">
    <property type="entry name" value="Multidrug efflux transporter AcrB pore domain like"/>
    <property type="match status" value="1"/>
</dbReference>
<proteinExistence type="predicted"/>
<organism evidence="3 4">
    <name type="scientific">Rubricoccus marinus</name>
    <dbReference type="NCBI Taxonomy" id="716817"/>
    <lineage>
        <taxon>Bacteria</taxon>
        <taxon>Pseudomonadati</taxon>
        <taxon>Rhodothermota</taxon>
        <taxon>Rhodothermia</taxon>
        <taxon>Rhodothermales</taxon>
        <taxon>Rubricoccaceae</taxon>
        <taxon>Rubricoccus</taxon>
    </lineage>
</organism>
<dbReference type="RefSeq" id="WP_179271181.1">
    <property type="nucleotide sequence ID" value="NZ_MQWB01000001.1"/>
</dbReference>
<evidence type="ECO:0000256" key="1">
    <source>
        <dbReference type="SAM" id="MobiDB-lite"/>
    </source>
</evidence>
<feature type="region of interest" description="Disordered" evidence="1">
    <location>
        <begin position="1306"/>
        <end position="1334"/>
    </location>
</feature>
<feature type="transmembrane region" description="Helical" evidence="2">
    <location>
        <begin position="476"/>
        <end position="502"/>
    </location>
</feature>
<keyword evidence="2" id="KW-0812">Transmembrane</keyword>
<keyword evidence="2" id="KW-1133">Transmembrane helix</keyword>
<dbReference type="SUPFAM" id="SSF82714">
    <property type="entry name" value="Multidrug efflux transporter AcrB TolC docking domain, DN and DC subdomains"/>
    <property type="match status" value="2"/>
</dbReference>
<feature type="transmembrane region" description="Helical" evidence="2">
    <location>
        <begin position="743"/>
        <end position="764"/>
    </location>
</feature>
<feature type="transmembrane region" description="Helical" evidence="2">
    <location>
        <begin position="636"/>
        <end position="659"/>
    </location>
</feature>
<dbReference type="PANTHER" id="PTHR32063">
    <property type="match status" value="1"/>
</dbReference>
<name>A0A259U177_9BACT</name>
<feature type="transmembrane region" description="Helical" evidence="2">
    <location>
        <begin position="12"/>
        <end position="32"/>
    </location>
</feature>
<feature type="transmembrane region" description="Helical" evidence="2">
    <location>
        <begin position="398"/>
        <end position="423"/>
    </location>
</feature>
<dbReference type="Gene3D" id="3.30.70.1440">
    <property type="entry name" value="Multidrug efflux transporter AcrB pore domain"/>
    <property type="match status" value="1"/>
</dbReference>
<dbReference type="InParanoid" id="A0A259U177"/>
<comment type="caution">
    <text evidence="3">The sequence shown here is derived from an EMBL/GenBank/DDBJ whole genome shotgun (WGS) entry which is preliminary data.</text>
</comment>
<evidence type="ECO:0000256" key="2">
    <source>
        <dbReference type="SAM" id="Phobius"/>
    </source>
</evidence>
<feature type="transmembrane region" description="Helical" evidence="2">
    <location>
        <begin position="550"/>
        <end position="567"/>
    </location>
</feature>
<dbReference type="PANTHER" id="PTHR32063:SF0">
    <property type="entry name" value="SWARMING MOTILITY PROTEIN SWRC"/>
    <property type="match status" value="1"/>
</dbReference>
<feature type="transmembrane region" description="Helical" evidence="2">
    <location>
        <begin position="702"/>
        <end position="722"/>
    </location>
</feature>
<feature type="transmembrane region" description="Helical" evidence="2">
    <location>
        <begin position="1118"/>
        <end position="1138"/>
    </location>
</feature>
<dbReference type="Gene3D" id="3.30.70.1430">
    <property type="entry name" value="Multidrug efflux transporter AcrB pore domain"/>
    <property type="match status" value="2"/>
</dbReference>